<comment type="subcellular location">
    <subcellularLocation>
        <location evidence="1">Membrane</location>
        <topology evidence="1">Multi-pass membrane protein</topology>
    </subcellularLocation>
</comment>
<dbReference type="Proteomes" id="UP000749559">
    <property type="component" value="Unassembled WGS sequence"/>
</dbReference>
<evidence type="ECO:0000256" key="2">
    <source>
        <dbReference type="ARBA" id="ARBA00022448"/>
    </source>
</evidence>
<dbReference type="InterPro" id="IPR001320">
    <property type="entry name" value="Iontro_rcpt_C"/>
</dbReference>
<proteinExistence type="predicted"/>
<evidence type="ECO:0000313" key="11">
    <source>
        <dbReference type="EMBL" id="CAH1786108.1"/>
    </source>
</evidence>
<keyword evidence="12" id="KW-1185">Reference proteome</keyword>
<keyword evidence="9" id="KW-1071">Ligand-gated ion channel</keyword>
<dbReference type="OrthoDB" id="5984008at2759"/>
<evidence type="ECO:0000256" key="10">
    <source>
        <dbReference type="ARBA" id="ARBA00023303"/>
    </source>
</evidence>
<evidence type="ECO:0000256" key="6">
    <source>
        <dbReference type="ARBA" id="ARBA00023136"/>
    </source>
</evidence>
<dbReference type="GO" id="GO:0015276">
    <property type="term" value="F:ligand-gated monoatomic ion channel activity"/>
    <property type="evidence" value="ECO:0007669"/>
    <property type="project" value="InterPro"/>
</dbReference>
<keyword evidence="6" id="KW-0472">Membrane</keyword>
<name>A0A8J1TZU7_OWEFU</name>
<dbReference type="InterPro" id="IPR019594">
    <property type="entry name" value="Glu/Gly-bd"/>
</dbReference>
<gene>
    <name evidence="11" type="ORF">OFUS_LOCUS12070</name>
</gene>
<dbReference type="Gene3D" id="1.10.287.70">
    <property type="match status" value="1"/>
</dbReference>
<dbReference type="SMART" id="SM00079">
    <property type="entry name" value="PBPe"/>
    <property type="match status" value="1"/>
</dbReference>
<sequence length="497" mass="55732">MNSLNVIQFLMAAVVTIATSKIQTNKTLKILTIENEPWMMIDPNKTGLAAYSGYMADYVRKLSDKTGFSYEFYSSGLADVIPGKHDGLLNEMVTMGADVVAAPILITPETSKAAYFIHPLQQTGITILIRRPSKTEVAAAQLAGFSVLKPFSTGLWLITIAAFLLTTLLLWICNHYNPYEYGTMAVRGRIDRREAEAFTFQGSLWFVFTTLQWQGFERSPHSIAAKILSSFWFVFVTLTLVTYIGSLVNCLSISATAPPPQRHHIINSIEDLFSQDPVLVNFGWIRDSSTDAYFKKRHGMMYHLMIAYIDKQEKNIVNSLEEGIAKVRNESYALLVEKLLVKSYINQKPCDLISVGEPLHTRGYGIAVGKNISEDILEPFHQATLEMQEQGDLDDLERIWWGDCYRENTVESPTPATWLTKGKDDSGIIPITVPMFAAPLIILLCGICITAFAFLGDVLHYKYYGRYATRGGAIGGPVDEMNDNLTEHQITEELKQY</sequence>
<evidence type="ECO:0000256" key="5">
    <source>
        <dbReference type="ARBA" id="ARBA00023065"/>
    </source>
</evidence>
<keyword evidence="4" id="KW-1133">Transmembrane helix</keyword>
<keyword evidence="5" id="KW-0406">Ion transport</keyword>
<evidence type="ECO:0000256" key="3">
    <source>
        <dbReference type="ARBA" id="ARBA00022692"/>
    </source>
</evidence>
<keyword evidence="10" id="KW-0407">Ion channel</keyword>
<dbReference type="Pfam" id="PF10613">
    <property type="entry name" value="Lig_chan-Glu_bd"/>
    <property type="match status" value="1"/>
</dbReference>
<keyword evidence="2" id="KW-0813">Transport</keyword>
<dbReference type="Pfam" id="PF00060">
    <property type="entry name" value="Lig_chan"/>
    <property type="match status" value="1"/>
</dbReference>
<dbReference type="GO" id="GO:0016020">
    <property type="term" value="C:membrane"/>
    <property type="evidence" value="ECO:0007669"/>
    <property type="project" value="UniProtKB-SubCell"/>
</dbReference>
<dbReference type="SUPFAM" id="SSF53850">
    <property type="entry name" value="Periplasmic binding protein-like II"/>
    <property type="match status" value="1"/>
</dbReference>
<keyword evidence="8" id="KW-0325">Glycoprotein</keyword>
<dbReference type="AlphaFoldDB" id="A0A8J1TZU7"/>
<keyword evidence="7" id="KW-0675">Receptor</keyword>
<evidence type="ECO:0000256" key="9">
    <source>
        <dbReference type="ARBA" id="ARBA00023286"/>
    </source>
</evidence>
<evidence type="ECO:0000256" key="7">
    <source>
        <dbReference type="ARBA" id="ARBA00023170"/>
    </source>
</evidence>
<dbReference type="PANTHER" id="PTHR18966">
    <property type="entry name" value="IONOTROPIC GLUTAMATE RECEPTOR"/>
    <property type="match status" value="1"/>
</dbReference>
<evidence type="ECO:0000256" key="8">
    <source>
        <dbReference type="ARBA" id="ARBA00023180"/>
    </source>
</evidence>
<keyword evidence="3" id="KW-0812">Transmembrane</keyword>
<dbReference type="InterPro" id="IPR015683">
    <property type="entry name" value="Ionotropic_Glu_rcpt"/>
</dbReference>
<evidence type="ECO:0000256" key="1">
    <source>
        <dbReference type="ARBA" id="ARBA00004141"/>
    </source>
</evidence>
<reference evidence="11" key="1">
    <citation type="submission" date="2022-03" db="EMBL/GenBank/DDBJ databases">
        <authorList>
            <person name="Martin C."/>
        </authorList>
    </citation>
    <scope>NUCLEOTIDE SEQUENCE</scope>
</reference>
<evidence type="ECO:0000313" key="12">
    <source>
        <dbReference type="Proteomes" id="UP000749559"/>
    </source>
</evidence>
<protein>
    <submittedName>
        <fullName evidence="11">Uncharacterized protein</fullName>
    </submittedName>
</protein>
<dbReference type="EMBL" id="CAIIXF020000006">
    <property type="protein sequence ID" value="CAH1786108.1"/>
    <property type="molecule type" value="Genomic_DNA"/>
</dbReference>
<comment type="caution">
    <text evidence="11">The sequence shown here is derived from an EMBL/GenBank/DDBJ whole genome shotgun (WGS) entry which is preliminary data.</text>
</comment>
<accession>A0A8J1TZU7</accession>
<organism evidence="11 12">
    <name type="scientific">Owenia fusiformis</name>
    <name type="common">Polychaete worm</name>
    <dbReference type="NCBI Taxonomy" id="6347"/>
    <lineage>
        <taxon>Eukaryota</taxon>
        <taxon>Metazoa</taxon>
        <taxon>Spiralia</taxon>
        <taxon>Lophotrochozoa</taxon>
        <taxon>Annelida</taxon>
        <taxon>Polychaeta</taxon>
        <taxon>Sedentaria</taxon>
        <taxon>Canalipalpata</taxon>
        <taxon>Sabellida</taxon>
        <taxon>Oweniida</taxon>
        <taxon>Oweniidae</taxon>
        <taxon>Owenia</taxon>
    </lineage>
</organism>
<dbReference type="Gene3D" id="3.40.190.10">
    <property type="entry name" value="Periplasmic binding protein-like II"/>
    <property type="match status" value="2"/>
</dbReference>
<evidence type="ECO:0000256" key="4">
    <source>
        <dbReference type="ARBA" id="ARBA00022989"/>
    </source>
</evidence>